<evidence type="ECO:0000313" key="1">
    <source>
        <dbReference type="EMBL" id="GID63896.1"/>
    </source>
</evidence>
<dbReference type="RefSeq" id="WP_203739338.1">
    <property type="nucleotide sequence ID" value="NZ_BAAAUC010000031.1"/>
</dbReference>
<protein>
    <submittedName>
        <fullName evidence="1">Uncharacterized protein</fullName>
    </submittedName>
</protein>
<name>A0A919IGF1_9ACTN</name>
<accession>A0A919IGF1</accession>
<sequence>MPSDFDLLRPLDTEPSSPSTVDIPLAISAARRKRAIRGATYTGAVTLTVAAVTVGGLMIRSPGPATTPAQPAATTTTTATAVKAPASCTIERLPVPDGARAALVFGADPTGKFFVGRSYPKAGGYQAVIWHNGVAEEVPLPGDEEELLHDVNTSGTAVGWSYIGENTPMPFVFRDGKVTQLPGVSSGSAYAINRDGKIVGDDGAHPLLWSSPSAGPTQLPVPAGTQTAIATDIDDDGTVIGTLDNKVPYVWLPDGTHHALRLPDTDGKRFEGRLFHLRNGWAVGVANEAGGKSASGEKKAQGKVEAIRWNVRTGEMTVVGQFDKSADAVNAMGWQTGVGKQGGAKLLADEHLIALPGLAPAGGDRLADLANTLSDDGRTIGGQSDDANDNIQPVLWHCE</sequence>
<gene>
    <name evidence="1" type="ORF">Acy02nite_17770</name>
</gene>
<dbReference type="AlphaFoldDB" id="A0A919IGF1"/>
<proteinExistence type="predicted"/>
<keyword evidence="2" id="KW-1185">Reference proteome</keyword>
<comment type="caution">
    <text evidence="1">The sequence shown here is derived from an EMBL/GenBank/DDBJ whole genome shotgun (WGS) entry which is preliminary data.</text>
</comment>
<dbReference type="Proteomes" id="UP000619479">
    <property type="component" value="Unassembled WGS sequence"/>
</dbReference>
<evidence type="ECO:0000313" key="2">
    <source>
        <dbReference type="Proteomes" id="UP000619479"/>
    </source>
</evidence>
<reference evidence="1" key="1">
    <citation type="submission" date="2021-01" db="EMBL/GenBank/DDBJ databases">
        <title>Whole genome shotgun sequence of Actinoplanes cyaneus NBRC 14990.</title>
        <authorList>
            <person name="Komaki H."/>
            <person name="Tamura T."/>
        </authorList>
    </citation>
    <scope>NUCLEOTIDE SEQUENCE</scope>
    <source>
        <strain evidence="1">NBRC 14990</strain>
    </source>
</reference>
<dbReference type="EMBL" id="BOMH01000014">
    <property type="protein sequence ID" value="GID63896.1"/>
    <property type="molecule type" value="Genomic_DNA"/>
</dbReference>
<organism evidence="1 2">
    <name type="scientific">Actinoplanes cyaneus</name>
    <dbReference type="NCBI Taxonomy" id="52696"/>
    <lineage>
        <taxon>Bacteria</taxon>
        <taxon>Bacillati</taxon>
        <taxon>Actinomycetota</taxon>
        <taxon>Actinomycetes</taxon>
        <taxon>Micromonosporales</taxon>
        <taxon>Micromonosporaceae</taxon>
        <taxon>Actinoplanes</taxon>
    </lineage>
</organism>